<protein>
    <recommendedName>
        <fullName evidence="7">Profilin</fullName>
    </recommendedName>
</protein>
<name>A0A0B7AVU5_9EUPU</name>
<accession>A0A0B7AVU5</accession>
<dbReference type="GO" id="GO:0003785">
    <property type="term" value="F:actin monomer binding"/>
    <property type="evidence" value="ECO:0007669"/>
    <property type="project" value="TreeGrafter"/>
</dbReference>
<sequence>MSAWDPYITNMQKSGLVPCGIYGLNGSLWAESPEIKATQQEVAAIVAGIQAQKFANGIHIGGQRYMVIRNTPDTVTAKCRGAPKDTENYLLHAALAKSCVVLGGICGPSERDATKIVEDFRDYLVTCNY</sequence>
<dbReference type="Gene3D" id="3.30.450.30">
    <property type="entry name" value="Dynein light chain 2a, cytoplasmic"/>
    <property type="match status" value="1"/>
</dbReference>
<dbReference type="PANTHER" id="PTHR11604">
    <property type="entry name" value="PROFILIN"/>
    <property type="match status" value="1"/>
</dbReference>
<evidence type="ECO:0000256" key="4">
    <source>
        <dbReference type="ARBA" id="ARBA00022490"/>
    </source>
</evidence>
<dbReference type="InterPro" id="IPR036140">
    <property type="entry name" value="PFN_sf"/>
</dbReference>
<dbReference type="EMBL" id="HACG01037912">
    <property type="protein sequence ID" value="CEK84777.1"/>
    <property type="molecule type" value="Transcribed_RNA"/>
</dbReference>
<comment type="similarity">
    <text evidence="2 7">Belongs to the profilin family.</text>
</comment>
<evidence type="ECO:0000256" key="1">
    <source>
        <dbReference type="ARBA" id="ARBA00004245"/>
    </source>
</evidence>
<dbReference type="PANTHER" id="PTHR11604:SF0">
    <property type="entry name" value="PROFILIN"/>
    <property type="match status" value="1"/>
</dbReference>
<evidence type="ECO:0000313" key="8">
    <source>
        <dbReference type="EMBL" id="CEK84777.1"/>
    </source>
</evidence>
<evidence type="ECO:0000256" key="5">
    <source>
        <dbReference type="ARBA" id="ARBA00023203"/>
    </source>
</evidence>
<evidence type="ECO:0000256" key="2">
    <source>
        <dbReference type="ARBA" id="ARBA00010058"/>
    </source>
</evidence>
<dbReference type="InterPro" id="IPR048278">
    <property type="entry name" value="PFN"/>
</dbReference>
<keyword evidence="6" id="KW-0206">Cytoskeleton</keyword>
<keyword evidence="5 7" id="KW-0009">Actin-binding</keyword>
<comment type="subcellular location">
    <subcellularLocation>
        <location evidence="1">Cytoplasm</location>
        <location evidence="1">Cytoskeleton</location>
    </subcellularLocation>
</comment>
<reference evidence="8" key="1">
    <citation type="submission" date="2014-12" db="EMBL/GenBank/DDBJ databases">
        <title>Insight into the proteome of Arion vulgaris.</title>
        <authorList>
            <person name="Aradska J."/>
            <person name="Bulat T."/>
            <person name="Smidak R."/>
            <person name="Sarate P."/>
            <person name="Gangsoo J."/>
            <person name="Sialana F."/>
            <person name="Bilban M."/>
            <person name="Lubec G."/>
        </authorList>
    </citation>
    <scope>NUCLEOTIDE SEQUENCE</scope>
    <source>
        <tissue evidence="8">Skin</tissue>
    </source>
</reference>
<dbReference type="SMART" id="SM00392">
    <property type="entry name" value="PROF"/>
    <property type="match status" value="1"/>
</dbReference>
<dbReference type="InterPro" id="IPR005455">
    <property type="entry name" value="PFN_euk"/>
</dbReference>
<evidence type="ECO:0000256" key="7">
    <source>
        <dbReference type="RuleBase" id="RU003909"/>
    </source>
</evidence>
<organism evidence="8">
    <name type="scientific">Arion vulgaris</name>
    <dbReference type="NCBI Taxonomy" id="1028688"/>
    <lineage>
        <taxon>Eukaryota</taxon>
        <taxon>Metazoa</taxon>
        <taxon>Spiralia</taxon>
        <taxon>Lophotrochozoa</taxon>
        <taxon>Mollusca</taxon>
        <taxon>Gastropoda</taxon>
        <taxon>Heterobranchia</taxon>
        <taxon>Euthyneura</taxon>
        <taxon>Panpulmonata</taxon>
        <taxon>Eupulmonata</taxon>
        <taxon>Stylommatophora</taxon>
        <taxon>Helicina</taxon>
        <taxon>Arionoidea</taxon>
        <taxon>Arionidae</taxon>
        <taxon>Arion</taxon>
    </lineage>
</organism>
<dbReference type="GO" id="GO:0005938">
    <property type="term" value="C:cell cortex"/>
    <property type="evidence" value="ECO:0007669"/>
    <property type="project" value="TreeGrafter"/>
</dbReference>
<gene>
    <name evidence="8" type="primary">ORF144451</name>
</gene>
<dbReference type="GO" id="GO:0005856">
    <property type="term" value="C:cytoskeleton"/>
    <property type="evidence" value="ECO:0007669"/>
    <property type="project" value="UniProtKB-SubCell"/>
</dbReference>
<comment type="subunit">
    <text evidence="3">Occurs in many kinds of cells as a complex with monomeric actin in a 1:1 ratio.</text>
</comment>
<keyword evidence="4" id="KW-0963">Cytoplasm</keyword>
<evidence type="ECO:0000256" key="6">
    <source>
        <dbReference type="ARBA" id="ARBA00023212"/>
    </source>
</evidence>
<dbReference type="SUPFAM" id="SSF55770">
    <property type="entry name" value="Profilin (actin-binding protein)"/>
    <property type="match status" value="1"/>
</dbReference>
<dbReference type="Pfam" id="PF00235">
    <property type="entry name" value="Profilin"/>
    <property type="match status" value="1"/>
</dbReference>
<evidence type="ECO:0000256" key="3">
    <source>
        <dbReference type="ARBA" id="ARBA00011583"/>
    </source>
</evidence>
<dbReference type="AlphaFoldDB" id="A0A0B7AVU5"/>
<proteinExistence type="inferred from homology"/>